<dbReference type="OrthoDB" id="4073795at2759"/>
<reference evidence="2" key="1">
    <citation type="submission" date="2016-04" db="EMBL/GenBank/DDBJ databases">
        <title>Comparative genomics of biotechnologically important yeasts.</title>
        <authorList>
            <consortium name="DOE Joint Genome Institute"/>
            <person name="Riley R."/>
            <person name="Haridas S."/>
            <person name="Wolfe K.H."/>
            <person name="Lopes M.R."/>
            <person name="Hittinger C.T."/>
            <person name="Goker M."/>
            <person name="Salamov A."/>
            <person name="Wisecaver J."/>
            <person name="Long T.M."/>
            <person name="Aerts A.L."/>
            <person name="Barry K."/>
            <person name="Choi C."/>
            <person name="Clum A."/>
            <person name="Coughlan A.Y."/>
            <person name="Deshpande S."/>
            <person name="Douglass A.P."/>
            <person name="Hanson S.J."/>
            <person name="Klenk H.-P."/>
            <person name="Labutti K."/>
            <person name="Lapidus A."/>
            <person name="Lindquist E."/>
            <person name="Lipzen A."/>
            <person name="Meier-Kolthoff J.P."/>
            <person name="Ohm R.A."/>
            <person name="Otillar R.P."/>
            <person name="Pangilinan J."/>
            <person name="Peng Y."/>
            <person name="Rokas A."/>
            <person name="Rosa C.A."/>
            <person name="Scheuner C."/>
            <person name="Sibirny A.A."/>
            <person name="Slot J.C."/>
            <person name="Stielow J.B."/>
            <person name="Sun H."/>
            <person name="Kurtzman C.P."/>
            <person name="Blackwell M."/>
            <person name="Grigoriev I.V."/>
            <person name="Jeffries T.W."/>
        </authorList>
    </citation>
    <scope>NUCLEOTIDE SEQUENCE [LARGE SCALE GENOMIC DNA]</scope>
    <source>
        <strain evidence="2">NRRL YB-2248</strain>
    </source>
</reference>
<evidence type="ECO:0000313" key="2">
    <source>
        <dbReference type="Proteomes" id="UP000094801"/>
    </source>
</evidence>
<keyword evidence="2" id="KW-1185">Reference proteome</keyword>
<evidence type="ECO:0000313" key="1">
    <source>
        <dbReference type="EMBL" id="ODV85259.1"/>
    </source>
</evidence>
<dbReference type="EMBL" id="KV453853">
    <property type="protein sequence ID" value="ODV85259.1"/>
    <property type="molecule type" value="Genomic_DNA"/>
</dbReference>
<dbReference type="InterPro" id="IPR021858">
    <property type="entry name" value="Fun_TF"/>
</dbReference>
<proteinExistence type="predicted"/>
<organism evidence="1 2">
    <name type="scientific">[Candida] arabinofermentans NRRL YB-2248</name>
    <dbReference type="NCBI Taxonomy" id="983967"/>
    <lineage>
        <taxon>Eukaryota</taxon>
        <taxon>Fungi</taxon>
        <taxon>Dikarya</taxon>
        <taxon>Ascomycota</taxon>
        <taxon>Saccharomycotina</taxon>
        <taxon>Pichiomycetes</taxon>
        <taxon>Pichiales</taxon>
        <taxon>Pichiaceae</taxon>
        <taxon>Ogataea</taxon>
        <taxon>Ogataea/Candida clade</taxon>
    </lineage>
</organism>
<dbReference type="Pfam" id="PF11951">
    <property type="entry name" value="Fungal_trans_2"/>
    <property type="match status" value="1"/>
</dbReference>
<dbReference type="AlphaFoldDB" id="A0A1E4T0I6"/>
<sequence>MDFDPVSTADLLANSLNDLLASKIDEVRNNMDNESLSPLFQMFEQGDYHISQDSYFTQEAKNNSVPDFITKPFPLHSFQLNKSKLKENIEPMLLTVLLLTSYTAISYVQKWRPHLRGAKDLLSTYAPFNEELSLNNYSSYVIAFCRSWYMSIENLAGLSAPLGGTLQSEEEIESMLFDLPKMKVFLENINVSRKDGFNLLYGYTDSMAISLQRLVKYIRRYRNYNDIINSNPSIKKEPDTSIFAVYELISDIQKEAKFEIISKSGCVPKDHFLHPENDLLVPPDFEPVSPEAIERIVLYDGSVEYMKDLISLSVLSGQHRSRFYPYIYERVKLTWSQFKRFEDNFKTKDYIKALSVFSDLNDRKATNYGEWNISLKGLLESCHNLSELTIEMLSSSRCMKYQDKFDVDLSDKIKVLKLISHCDEANDESLFELTQLQKFHNVKKLTLNGFFLTKDQFFYPKYKSDLSDLKIRSKDGKLVYLDDLKLINCKWEYPFNLSDIFSPTYPSPGHFINTQEEEFTSPSSLSLMYNKESSSFVVSERFKLFINNENDEHFLFQVRFYSNLKNLSIVILSHDYEENKFNYYYPWLNWLSLKRKYHFQSRETNEIETRSILTNLETLTLVGWRLTNINELDKVFQIEKDMKYHLTHLKLYIMRSGNYSVEIGAKDLEELGKIKAKLHSLINYEGKNADYCHIEVGYVEDLLSSDSYKNDFSKMTTTTTAPTA</sequence>
<protein>
    <submittedName>
        <fullName evidence="1">Uncharacterized protein</fullName>
    </submittedName>
</protein>
<dbReference type="STRING" id="983967.A0A1E4T0I6"/>
<accession>A0A1E4T0I6</accession>
<name>A0A1E4T0I6_9ASCO</name>
<dbReference type="Proteomes" id="UP000094801">
    <property type="component" value="Unassembled WGS sequence"/>
</dbReference>
<gene>
    <name evidence="1" type="ORF">CANARDRAFT_199056</name>
</gene>